<dbReference type="RefSeq" id="XP_030540254.1">
    <property type="nucleotide sequence ID" value="XM_030684394.1"/>
</dbReference>
<dbReference type="GeneID" id="115748028"/>
<dbReference type="Proteomes" id="UP000827889">
    <property type="component" value="Chromosome 3"/>
</dbReference>
<feature type="transmembrane region" description="Helical" evidence="3">
    <location>
        <begin position="16"/>
        <end position="45"/>
    </location>
</feature>
<dbReference type="RefSeq" id="XP_048132036.1">
    <property type="nucleotide sequence ID" value="XM_048276079.1"/>
</dbReference>
<keyword evidence="3" id="KW-0812">Transmembrane</keyword>
<proteinExistence type="predicted"/>
<evidence type="ECO:0000256" key="1">
    <source>
        <dbReference type="ARBA" id="ARBA00004370"/>
    </source>
</evidence>
<dbReference type="AlphaFoldDB" id="A0A8B8Q149"/>
<evidence type="ECO:0000256" key="2">
    <source>
        <dbReference type="ARBA" id="ARBA00023136"/>
    </source>
</evidence>
<evidence type="ECO:0000256" key="3">
    <source>
        <dbReference type="SAM" id="Phobius"/>
    </source>
</evidence>
<evidence type="ECO:0000313" key="5">
    <source>
        <dbReference type="RefSeq" id="XP_030540254.1"/>
    </source>
</evidence>
<dbReference type="GO" id="GO:0098542">
    <property type="term" value="P:defense response to other organism"/>
    <property type="evidence" value="ECO:0007669"/>
    <property type="project" value="InterPro"/>
</dbReference>
<dbReference type="PANTHER" id="PTHR31234:SF66">
    <property type="entry name" value="LATE EMBRYOGENESIS ABUNDANT PROTEIN"/>
    <property type="match status" value="1"/>
</dbReference>
<organism evidence="4 6">
    <name type="scientific">Rhodamnia argentea</name>
    <dbReference type="NCBI Taxonomy" id="178133"/>
    <lineage>
        <taxon>Eukaryota</taxon>
        <taxon>Viridiplantae</taxon>
        <taxon>Streptophyta</taxon>
        <taxon>Embryophyta</taxon>
        <taxon>Tracheophyta</taxon>
        <taxon>Spermatophyta</taxon>
        <taxon>Magnoliopsida</taxon>
        <taxon>eudicotyledons</taxon>
        <taxon>Gunneridae</taxon>
        <taxon>Pentapetalae</taxon>
        <taxon>rosids</taxon>
        <taxon>malvids</taxon>
        <taxon>Myrtales</taxon>
        <taxon>Myrtaceae</taxon>
        <taxon>Myrtoideae</taxon>
        <taxon>Myrteae</taxon>
        <taxon>Australasian group</taxon>
        <taxon>Rhodamnia</taxon>
    </lineage>
</organism>
<keyword evidence="4" id="KW-1185">Reference proteome</keyword>
<sequence length="201" mass="22229">MKGQKNWVREKHTHPLIWCAAIICAILSVAVIIAGIAVFVGYVIVHPRVPFISVVGGNLDVFQVDPAGVLVSQVTIDIKAENDNARAHASFQNLDLVLSFGGQDVAELRADPFDVRKNTSTIFHYVVQSSPIPLDPGQTDAVSESLRRNEVTFNLKGSARARWRVGFLGSLKYWCHLDCHLQFHPLNQTLTNAKRCSSRGK</sequence>
<evidence type="ECO:0000313" key="6">
    <source>
        <dbReference type="RefSeq" id="XP_048132036.1"/>
    </source>
</evidence>
<gene>
    <name evidence="5 6" type="primary">LOC115748028</name>
</gene>
<dbReference type="InterPro" id="IPR044839">
    <property type="entry name" value="NDR1-like"/>
</dbReference>
<reference evidence="6" key="1">
    <citation type="submission" date="2025-05" db="UniProtKB">
        <authorList>
            <consortium name="RefSeq"/>
        </authorList>
    </citation>
    <scope>IDENTIFICATION</scope>
    <source>
        <tissue evidence="6">Leaf</tissue>
    </source>
</reference>
<accession>A0A8B8Q149</accession>
<name>A0A8B8Q149_9MYRT</name>
<keyword evidence="3" id="KW-1133">Transmembrane helix</keyword>
<dbReference type="OrthoDB" id="1875580at2759"/>
<comment type="subcellular location">
    <subcellularLocation>
        <location evidence="1">Membrane</location>
    </subcellularLocation>
</comment>
<keyword evidence="2 3" id="KW-0472">Membrane</keyword>
<dbReference type="KEGG" id="rarg:115748028"/>
<dbReference type="GO" id="GO:0005886">
    <property type="term" value="C:plasma membrane"/>
    <property type="evidence" value="ECO:0007669"/>
    <property type="project" value="TreeGrafter"/>
</dbReference>
<dbReference type="PANTHER" id="PTHR31234">
    <property type="entry name" value="LATE EMBRYOGENESIS ABUNDANT (LEA) HYDROXYPROLINE-RICH GLYCOPROTEIN FAMILY"/>
    <property type="match status" value="1"/>
</dbReference>
<evidence type="ECO:0000313" key="4">
    <source>
        <dbReference type="Proteomes" id="UP000827889"/>
    </source>
</evidence>
<protein>
    <submittedName>
        <fullName evidence="5 6">Uncharacterized protein LOC115748028</fullName>
    </submittedName>
</protein>